<dbReference type="Gramene" id="TVU06536">
    <property type="protein sequence ID" value="TVU06536"/>
    <property type="gene ID" value="EJB05_49757"/>
</dbReference>
<evidence type="ECO:0000259" key="8">
    <source>
        <dbReference type="Pfam" id="PF10513"/>
    </source>
</evidence>
<feature type="domain" description="Enhancer of polycomb-like N-terminal" evidence="8">
    <location>
        <begin position="54"/>
        <end position="141"/>
    </location>
</feature>
<protein>
    <recommendedName>
        <fullName evidence="6">Enhancer of polycomb-like protein</fullName>
    </recommendedName>
</protein>
<dbReference type="OrthoDB" id="435275at2759"/>
<evidence type="ECO:0000313" key="9">
    <source>
        <dbReference type="EMBL" id="TVU06536.1"/>
    </source>
</evidence>
<dbReference type="Proteomes" id="UP000324897">
    <property type="component" value="Unassembled WGS sequence"/>
</dbReference>
<accession>A0A5J9T582</accession>
<keyword evidence="4 6" id="KW-0804">Transcription</keyword>
<gene>
    <name evidence="9" type="ORF">EJB05_49757</name>
</gene>
<comment type="similarity">
    <text evidence="2 6">Belongs to the enhancer of polycomb family.</text>
</comment>
<dbReference type="PANTHER" id="PTHR14898">
    <property type="entry name" value="ENHANCER OF POLYCOMB"/>
    <property type="match status" value="1"/>
</dbReference>
<evidence type="ECO:0000256" key="4">
    <source>
        <dbReference type="ARBA" id="ARBA00023163"/>
    </source>
</evidence>
<evidence type="ECO:0000256" key="6">
    <source>
        <dbReference type="RuleBase" id="RU361124"/>
    </source>
</evidence>
<dbReference type="InterPro" id="IPR019542">
    <property type="entry name" value="Enhancer_polycomb-like_N"/>
</dbReference>
<evidence type="ECO:0000256" key="7">
    <source>
        <dbReference type="SAM" id="MobiDB-lite"/>
    </source>
</evidence>
<evidence type="ECO:0000256" key="2">
    <source>
        <dbReference type="ARBA" id="ARBA00008035"/>
    </source>
</evidence>
<feature type="region of interest" description="Disordered" evidence="7">
    <location>
        <begin position="37"/>
        <end position="67"/>
    </location>
</feature>
<dbReference type="EMBL" id="RWGY01000051">
    <property type="protein sequence ID" value="TVU06536.1"/>
    <property type="molecule type" value="Genomic_DNA"/>
</dbReference>
<reference evidence="9 10" key="1">
    <citation type="journal article" date="2019" name="Sci. Rep.">
        <title>A high-quality genome of Eragrostis curvula grass provides insights into Poaceae evolution and supports new strategies to enhance forage quality.</title>
        <authorList>
            <person name="Carballo J."/>
            <person name="Santos B.A.C.M."/>
            <person name="Zappacosta D."/>
            <person name="Garbus I."/>
            <person name="Selva J.P."/>
            <person name="Gallo C.A."/>
            <person name="Diaz A."/>
            <person name="Albertini E."/>
            <person name="Caccamo M."/>
            <person name="Echenique V."/>
        </authorList>
    </citation>
    <scope>NUCLEOTIDE SEQUENCE [LARGE SCALE GENOMIC DNA]</scope>
    <source>
        <strain evidence="10">cv. Victoria</strain>
        <tissue evidence="9">Leaf</tissue>
    </source>
</reference>
<dbReference type="InterPro" id="IPR024943">
    <property type="entry name" value="Enhancer_polycomb"/>
</dbReference>
<evidence type="ECO:0000256" key="3">
    <source>
        <dbReference type="ARBA" id="ARBA00023015"/>
    </source>
</evidence>
<keyword evidence="3 6" id="KW-0805">Transcription regulation</keyword>
<name>A0A5J9T582_9POAL</name>
<dbReference type="GO" id="GO:0035267">
    <property type="term" value="C:NuA4 histone acetyltransferase complex"/>
    <property type="evidence" value="ECO:0007669"/>
    <property type="project" value="InterPro"/>
</dbReference>
<keyword evidence="5 6" id="KW-0539">Nucleus</keyword>
<dbReference type="GO" id="GO:0006357">
    <property type="term" value="P:regulation of transcription by RNA polymerase II"/>
    <property type="evidence" value="ECO:0007669"/>
    <property type="project" value="InterPro"/>
</dbReference>
<dbReference type="GO" id="GO:0005634">
    <property type="term" value="C:nucleus"/>
    <property type="evidence" value="ECO:0007669"/>
    <property type="project" value="UniProtKB-SubCell"/>
</dbReference>
<comment type="subcellular location">
    <subcellularLocation>
        <location evidence="1 6">Nucleus</location>
    </subcellularLocation>
</comment>
<dbReference type="Pfam" id="PF10513">
    <property type="entry name" value="EPL1"/>
    <property type="match status" value="1"/>
</dbReference>
<organism evidence="9 10">
    <name type="scientific">Eragrostis curvula</name>
    <name type="common">weeping love grass</name>
    <dbReference type="NCBI Taxonomy" id="38414"/>
    <lineage>
        <taxon>Eukaryota</taxon>
        <taxon>Viridiplantae</taxon>
        <taxon>Streptophyta</taxon>
        <taxon>Embryophyta</taxon>
        <taxon>Tracheophyta</taxon>
        <taxon>Spermatophyta</taxon>
        <taxon>Magnoliopsida</taxon>
        <taxon>Liliopsida</taxon>
        <taxon>Poales</taxon>
        <taxon>Poaceae</taxon>
        <taxon>PACMAD clade</taxon>
        <taxon>Chloridoideae</taxon>
        <taxon>Eragrostideae</taxon>
        <taxon>Eragrostidinae</taxon>
        <taxon>Eragrostis</taxon>
    </lineage>
</organism>
<dbReference type="AlphaFoldDB" id="A0A5J9T582"/>
<comment type="caution">
    <text evidence="9">The sequence shown here is derived from an EMBL/GenBank/DDBJ whole genome shotgun (WGS) entry which is preliminary data.</text>
</comment>
<evidence type="ECO:0000256" key="5">
    <source>
        <dbReference type="ARBA" id="ARBA00023242"/>
    </source>
</evidence>
<evidence type="ECO:0000256" key="1">
    <source>
        <dbReference type="ARBA" id="ARBA00004123"/>
    </source>
</evidence>
<evidence type="ECO:0000313" key="10">
    <source>
        <dbReference type="Proteomes" id="UP000324897"/>
    </source>
</evidence>
<keyword evidence="10" id="KW-1185">Reference proteome</keyword>
<sequence length="462" mass="53657">MTRPSFRPRPVDINRRLPIVRSAREFVDDDPTFALRPAPPLLRHSVPEPAADGEAYPASSKKKAQEIPTPQYDVVGTYERNYTCTFAQPATYIRGRGARNEIGEFVEYDLDNEDEDWLEDYNNERKNIVPEILEVLLFKLEILDHKARERAGIITPTLVGPIPVILDLNSAMEALQYLAVHYAVFQAVYNYWKAKRERWQKPILRHLQILKFIWPYVPPPPASDTNPYNVFRQREKAYRHHTRRMQRRENSVQSFERLRMVRRNLEQAKTLMEALIMREEKKRETMECEVHLRRVQMKYKNEALLNDGITLSGLQQDSSQFGSSEDDYADSDDTTMEQPYVLAIAFRNGFTDNNLSVISSVRLNHERELKRKLQKASRFFRKVPAMQDPEEPVMLFTRPLDPDKMEIAGIRPPPDPPIGSSATALPFRCQGRIGRGGRIIFDRWNPLLQGPIGQQASHFLRS</sequence>
<proteinExistence type="inferred from homology"/>